<feature type="transmembrane region" description="Helical" evidence="2">
    <location>
        <begin position="404"/>
        <end position="424"/>
    </location>
</feature>
<dbReference type="eggNOG" id="ENOG5033575">
    <property type="taxonomic scope" value="Bacteria"/>
</dbReference>
<gene>
    <name evidence="3" type="ORF">FNP_1130</name>
</gene>
<proteinExistence type="predicted"/>
<organism evidence="3">
    <name type="scientific">Fusobacterium polymorphum ATCC 10953</name>
    <dbReference type="NCBI Taxonomy" id="393480"/>
    <lineage>
        <taxon>Bacteria</taxon>
        <taxon>Fusobacteriati</taxon>
        <taxon>Fusobacteriota</taxon>
        <taxon>Fusobacteriia</taxon>
        <taxon>Fusobacteriales</taxon>
        <taxon>Fusobacteriaceae</taxon>
        <taxon>Fusobacterium</taxon>
    </lineage>
</organism>
<feature type="coiled-coil region" evidence="1">
    <location>
        <begin position="102"/>
        <end position="136"/>
    </location>
</feature>
<sequence>MNEIAIKQHSFEIAKNRLKDFSEKNEADLEITSVPTDSCFGIFDYKVTGEDLNKKLSVIQRHFVAVNETNNKIIREFREIYNALDVLDKDYITSIVANVKAIEKTSNDVRIQQNILKQHNEKLENQQNKLDMHQVEINKSVESISKIVSALKIFKDKLEEYRHLNDIDQIWRDIENHSSILAESKRKEEQFLINLKTIEIANNDIIKQQDTLKKEKEKLEKQYIKLDTHQSETDKNITILKTFKNKLDKYEHLNDIDQIWRDIKNFSSILNESKKREEQFFINLKAIKEINDNIKIQHNELVKEHNELTKQLSEIDKNMENVSKNITILKSFKDKLDKYKHLNDIDQIWKNIENHSSTLDESKKRDEILLSIIQKNKVEVNKYIIDITQRTNDTLLSLTKKVKYAYWLTGSAIGLAIFELILLLKR</sequence>
<accession>A5TVJ2</accession>
<keyword evidence="2" id="KW-1133">Transmembrane helix</keyword>
<dbReference type="HOGENOM" id="CLU_643647_0_0_0"/>
<protein>
    <submittedName>
        <fullName evidence="3">Uncharacterized protein</fullName>
    </submittedName>
</protein>
<feature type="coiled-coil region" evidence="1">
    <location>
        <begin position="284"/>
        <end position="325"/>
    </location>
</feature>
<reference evidence="3" key="1">
    <citation type="submission" date="2006-07" db="EMBL/GenBank/DDBJ databases">
        <authorList>
            <person name="Qin X."/>
            <person name="Weinstock G.M."/>
        </authorList>
    </citation>
    <scope>NUCLEOTIDE SEQUENCE [LARGE SCALE GENOMIC DNA]</scope>
    <source>
        <strain evidence="3">ATCC 10953</strain>
    </source>
</reference>
<evidence type="ECO:0000313" key="3">
    <source>
        <dbReference type="EMBL" id="EDK88917.1"/>
    </source>
</evidence>
<evidence type="ECO:0000256" key="2">
    <source>
        <dbReference type="SAM" id="Phobius"/>
    </source>
</evidence>
<dbReference type="EMBL" id="CM000440">
    <property type="protein sequence ID" value="EDK88917.1"/>
    <property type="molecule type" value="Genomic_DNA"/>
</dbReference>
<dbReference type="RefSeq" id="WP_005897420.1">
    <property type="nucleotide sequence ID" value="NZ_CM000440.1"/>
</dbReference>
<keyword evidence="2" id="KW-0812">Transmembrane</keyword>
<dbReference type="GeneID" id="45634165"/>
<keyword evidence="1" id="KW-0175">Coiled coil</keyword>
<name>A5TVJ2_FUSNP</name>
<keyword evidence="2" id="KW-0472">Membrane</keyword>
<reference evidence="3" key="2">
    <citation type="submission" date="2007-05" db="EMBL/GenBank/DDBJ databases">
        <title>Genome sequence of Fusobacterium nucleatum subspecies polymorphum - a genetically tractable Fusobacterium.</title>
        <authorList>
            <person name="Karpathy S.E."/>
            <person name="Xiang Q."/>
            <person name="Gioia J."/>
            <person name="Jiang H."/>
            <person name="Liu Y."/>
            <person name="Petrosino J.F."/>
            <person name="Yerrapragada S."/>
            <person name="Fox G.E."/>
            <person name="Kinder Haake S."/>
            <person name="Weinstock G.M."/>
            <person name="Highlander S.K."/>
        </authorList>
    </citation>
    <scope>NUCLEOTIDE SEQUENCE [LARGE SCALE GENOMIC DNA]</scope>
    <source>
        <strain evidence="3">ATCC 10953</strain>
    </source>
</reference>
<dbReference type="AlphaFoldDB" id="A5TVJ2"/>
<feature type="coiled-coil region" evidence="1">
    <location>
        <begin position="198"/>
        <end position="232"/>
    </location>
</feature>
<evidence type="ECO:0000256" key="1">
    <source>
        <dbReference type="SAM" id="Coils"/>
    </source>
</evidence>
<dbReference type="Proteomes" id="UP000001921">
    <property type="component" value="Chromosome"/>
</dbReference>